<reference evidence="1" key="1">
    <citation type="journal article" date="2014" name="Front. Microbiol.">
        <title>High frequency of phylogenetically diverse reductive dehalogenase-homologous genes in deep subseafloor sedimentary metagenomes.</title>
        <authorList>
            <person name="Kawai M."/>
            <person name="Futagami T."/>
            <person name="Toyoda A."/>
            <person name="Takaki Y."/>
            <person name="Nishi S."/>
            <person name="Hori S."/>
            <person name="Arai W."/>
            <person name="Tsubouchi T."/>
            <person name="Morono Y."/>
            <person name="Uchiyama I."/>
            <person name="Ito T."/>
            <person name="Fujiyama A."/>
            <person name="Inagaki F."/>
            <person name="Takami H."/>
        </authorList>
    </citation>
    <scope>NUCLEOTIDE SEQUENCE</scope>
    <source>
        <strain evidence="1">Expedition CK06-06</strain>
    </source>
</reference>
<dbReference type="AlphaFoldDB" id="X0URB9"/>
<name>X0URB9_9ZZZZ</name>
<comment type="caution">
    <text evidence="1">The sequence shown here is derived from an EMBL/GenBank/DDBJ whole genome shotgun (WGS) entry which is preliminary data.</text>
</comment>
<gene>
    <name evidence="1" type="ORF">S01H1_20944</name>
</gene>
<evidence type="ECO:0000313" key="1">
    <source>
        <dbReference type="EMBL" id="GAF91005.1"/>
    </source>
</evidence>
<dbReference type="EMBL" id="BARS01011535">
    <property type="protein sequence ID" value="GAF91005.1"/>
    <property type="molecule type" value="Genomic_DNA"/>
</dbReference>
<sequence>MQPLISRADFIFTIGYDGNTAVVDGRAKRRYAGYSTEQLAEEGLFKSALSSALYEGNGDALERVLAVYNKSADQKLRTVEHLKQTFGTFEVPDGIVKTTVC</sequence>
<protein>
    <submittedName>
        <fullName evidence="1">Uncharacterized protein</fullName>
    </submittedName>
</protein>
<accession>X0URB9</accession>
<proteinExistence type="predicted"/>
<organism evidence="1">
    <name type="scientific">marine sediment metagenome</name>
    <dbReference type="NCBI Taxonomy" id="412755"/>
    <lineage>
        <taxon>unclassified sequences</taxon>
        <taxon>metagenomes</taxon>
        <taxon>ecological metagenomes</taxon>
    </lineage>
</organism>